<comment type="caution">
    <text evidence="3">The sequence shown here is derived from an EMBL/GenBank/DDBJ whole genome shotgun (WGS) entry which is preliminary data.</text>
</comment>
<evidence type="ECO:0000256" key="2">
    <source>
        <dbReference type="SAM" id="MobiDB-lite"/>
    </source>
</evidence>
<protein>
    <recommendedName>
        <fullName evidence="5">Pentatricopeptide repeat-containing protein</fullName>
    </recommendedName>
</protein>
<feature type="compositionally biased region" description="Polar residues" evidence="2">
    <location>
        <begin position="41"/>
        <end position="51"/>
    </location>
</feature>
<dbReference type="NCBIfam" id="TIGR00756">
    <property type="entry name" value="PPR"/>
    <property type="match status" value="1"/>
</dbReference>
<dbReference type="Proteomes" id="UP001498398">
    <property type="component" value="Unassembled WGS sequence"/>
</dbReference>
<dbReference type="PROSITE" id="PS51375">
    <property type="entry name" value="PPR"/>
    <property type="match status" value="1"/>
</dbReference>
<keyword evidence="4" id="KW-1185">Reference proteome</keyword>
<sequence>MLRRHVVRLDRLVPSSFRSVRTRVRPSSAKNLSDPRPVAESSVSRDTQPQKFRSKHYDPSSDKPVSEKKLLEPHVLSQRLKKLCDSGKLESAVAMVKSAPRDAQNTPVWNTLIWECMKAERYQLGYQLYTDMKRRGHSPTTRTFSTILNGLARIESWPSHPKQLKNAHLLYEHFQRHVDLVKRTDPTSPELVTNPISAYVRILGDAGLHQQIFDVYYGLDTEGRMAPDILLYTAFFQALSAMPNEETGWIQNASSAKLLWNFMLKASKKRKLQLDDFVISSAILAMSRGRSADQNFAFEIAAEYFGLTGPGEPSKMASVPLKSQSFGAILTACRYSEKHAEAVHFFQLVLQRPPALGGPAIIDRPHVEEVLSSYIALSISNAGTMSLELLEWMLREEITRPSRLDAKKIRPTFSTFNYVLTASWRSNDWRSACKTFDLMTGYHIHDFMDGVVSENPRLDVRSTGRNIPPTAETMSTMVRTALGSENPSNIRQALRLVHYIGFRKLTQSTAPDGQLESSRTKRNRYFYVTKLAQAVDDAAAFLKANGGPKSMNRPDDLEKWSQLKAEARMITGKVNDDGFLPTAVKERRDTKGIARSRKQTGKGFHRQ</sequence>
<dbReference type="InterPro" id="IPR011990">
    <property type="entry name" value="TPR-like_helical_dom_sf"/>
</dbReference>
<dbReference type="InterPro" id="IPR002885">
    <property type="entry name" value="PPR_rpt"/>
</dbReference>
<accession>A0ABR1K1B8</accession>
<evidence type="ECO:0000313" key="3">
    <source>
        <dbReference type="EMBL" id="KAK7470654.1"/>
    </source>
</evidence>
<feature type="compositionally biased region" description="Basic and acidic residues" evidence="2">
    <location>
        <begin position="55"/>
        <end position="71"/>
    </location>
</feature>
<reference evidence="3 4" key="1">
    <citation type="submission" date="2024-01" db="EMBL/GenBank/DDBJ databases">
        <title>A draft genome for the cacao thread blight pathogen Marasmiellus scandens.</title>
        <authorList>
            <person name="Baruah I.K."/>
            <person name="Leung J."/>
            <person name="Bukari Y."/>
            <person name="Amoako-Attah I."/>
            <person name="Meinhardt L.W."/>
            <person name="Bailey B.A."/>
            <person name="Cohen S.P."/>
        </authorList>
    </citation>
    <scope>NUCLEOTIDE SEQUENCE [LARGE SCALE GENOMIC DNA]</scope>
    <source>
        <strain evidence="3 4">GH-19</strain>
    </source>
</reference>
<feature type="compositionally biased region" description="Basic residues" evidence="2">
    <location>
        <begin position="594"/>
        <end position="607"/>
    </location>
</feature>
<evidence type="ECO:0000256" key="1">
    <source>
        <dbReference type="PROSITE-ProRule" id="PRU00708"/>
    </source>
</evidence>
<dbReference type="PANTHER" id="PTHR47938:SF35">
    <property type="entry name" value="PENTATRICOPEPTIDE REPEAT-CONTAINING PROTEIN 4, MITOCHONDRIAL-RELATED"/>
    <property type="match status" value="1"/>
</dbReference>
<dbReference type="EMBL" id="JBANRG010000002">
    <property type="protein sequence ID" value="KAK7470654.1"/>
    <property type="molecule type" value="Genomic_DNA"/>
</dbReference>
<feature type="region of interest" description="Disordered" evidence="2">
    <location>
        <begin position="576"/>
        <end position="607"/>
    </location>
</feature>
<name>A0ABR1K1B8_9AGAR</name>
<dbReference type="Gene3D" id="1.25.40.10">
    <property type="entry name" value="Tetratricopeptide repeat domain"/>
    <property type="match status" value="2"/>
</dbReference>
<dbReference type="Pfam" id="PF13041">
    <property type="entry name" value="PPR_2"/>
    <property type="match status" value="1"/>
</dbReference>
<gene>
    <name evidence="3" type="ORF">VKT23_002077</name>
</gene>
<feature type="repeat" description="PPR" evidence="1">
    <location>
        <begin position="105"/>
        <end position="139"/>
    </location>
</feature>
<organism evidence="3 4">
    <name type="scientific">Marasmiellus scandens</name>
    <dbReference type="NCBI Taxonomy" id="2682957"/>
    <lineage>
        <taxon>Eukaryota</taxon>
        <taxon>Fungi</taxon>
        <taxon>Dikarya</taxon>
        <taxon>Basidiomycota</taxon>
        <taxon>Agaricomycotina</taxon>
        <taxon>Agaricomycetes</taxon>
        <taxon>Agaricomycetidae</taxon>
        <taxon>Agaricales</taxon>
        <taxon>Marasmiineae</taxon>
        <taxon>Omphalotaceae</taxon>
        <taxon>Marasmiellus</taxon>
    </lineage>
</organism>
<dbReference type="PANTHER" id="PTHR47938">
    <property type="entry name" value="RESPIRATORY COMPLEX I CHAPERONE (CIA84), PUTATIVE (AFU_ORTHOLOGUE AFUA_2G06020)-RELATED"/>
    <property type="match status" value="1"/>
</dbReference>
<feature type="region of interest" description="Disordered" evidence="2">
    <location>
        <begin position="19"/>
        <end position="71"/>
    </location>
</feature>
<evidence type="ECO:0008006" key="5">
    <source>
        <dbReference type="Google" id="ProtNLM"/>
    </source>
</evidence>
<evidence type="ECO:0000313" key="4">
    <source>
        <dbReference type="Proteomes" id="UP001498398"/>
    </source>
</evidence>
<proteinExistence type="predicted"/>